<reference evidence="3" key="1">
    <citation type="submission" date="2021-01" db="EMBL/GenBank/DDBJ databases">
        <authorList>
            <consortium name="Genoscope - CEA"/>
            <person name="William W."/>
        </authorList>
    </citation>
    <scope>NUCLEOTIDE SEQUENCE</scope>
</reference>
<evidence type="ECO:0000256" key="1">
    <source>
        <dbReference type="RuleBase" id="RU364015"/>
    </source>
</evidence>
<evidence type="ECO:0000313" key="3">
    <source>
        <dbReference type="EMBL" id="CAD8122960.1"/>
    </source>
</evidence>
<dbReference type="Pfam" id="PF04045">
    <property type="entry name" value="P34-Arc"/>
    <property type="match status" value="1"/>
</dbReference>
<keyword evidence="1" id="KW-0009">Actin-binding</keyword>
<sequence length="327" mass="38080">MMLIDPQNKLLKTQIMELIMNKQERIVVAKDYNYSCTKLEYKKDGKLFLSFSCFNFDEIFSIAGNYMIEKYYKDYAREDAENGFNITFSFDAQSAKEEPKIPKNATEAEKAEIQEQKQQIRAENQKLFEKVTRDFSQIRRNFYAAAFEQAFDQINKGDGANKFKYQSRENEVVYAIPDKDALNIFYEISFSDTVDKTLANLIITEIIDAKKNVKMAPPISRSNYQSSILKSAFPEVSNIKVDQNSQVITMTLFKAQHFSKNIEQLSTFLQGFRQYLHYHIHASKTYLHSRIIKRIGQFQRSLQLCQFEPEIEKKSEDLFTSSSGVKA</sequence>
<name>A0A8S1R8A7_9CILI</name>
<dbReference type="PANTHER" id="PTHR12058:SF0">
    <property type="entry name" value="ACTIN-RELATED PROTEIN 2_3 COMPLEX SUBUNIT 2"/>
    <property type="match status" value="1"/>
</dbReference>
<comment type="function">
    <text evidence="1">Functions as actin-binding component of the Arp2/3 complex which is involved in regulation of actin polymerization and together with an activating nucleation-promoting factor (NPF) mediates the formation of branched actin networks.</text>
</comment>
<proteinExistence type="inferred from homology"/>
<keyword evidence="2" id="KW-0175">Coiled coil</keyword>
<dbReference type="PANTHER" id="PTHR12058">
    <property type="entry name" value="ARP2/3 COMPLEX 34 KDA SUBUNIT"/>
    <property type="match status" value="1"/>
</dbReference>
<comment type="subunit">
    <text evidence="1">Component of the Arp2/3 complex.</text>
</comment>
<evidence type="ECO:0000256" key="2">
    <source>
        <dbReference type="SAM" id="Coils"/>
    </source>
</evidence>
<comment type="similarity">
    <text evidence="1">Belongs to the ARPC2 family.</text>
</comment>
<dbReference type="FunFam" id="3.30.1460.20:FF:000016">
    <property type="entry name" value="Arp2/3 complex 34 kDa subunit"/>
    <property type="match status" value="1"/>
</dbReference>
<keyword evidence="4" id="KW-1185">Reference proteome</keyword>
<dbReference type="AlphaFoldDB" id="A0A8S1R8A7"/>
<dbReference type="EMBL" id="CAJJDN010000141">
    <property type="protein sequence ID" value="CAD8122960.1"/>
    <property type="molecule type" value="Genomic_DNA"/>
</dbReference>
<protein>
    <recommendedName>
        <fullName evidence="1">Arp2/3 complex 34 kDa subunit</fullName>
    </recommendedName>
</protein>
<dbReference type="GO" id="GO:0005200">
    <property type="term" value="F:structural constituent of cytoskeleton"/>
    <property type="evidence" value="ECO:0007669"/>
    <property type="project" value="TreeGrafter"/>
</dbReference>
<comment type="caution">
    <text evidence="3">The sequence shown here is derived from an EMBL/GenBank/DDBJ whole genome shotgun (WGS) entry which is preliminary data.</text>
</comment>
<comment type="subcellular location">
    <subcellularLocation>
        <location evidence="1">Cytoplasm</location>
        <location evidence="1">Cytoskeleton</location>
    </subcellularLocation>
</comment>
<dbReference type="GO" id="GO:0051015">
    <property type="term" value="F:actin filament binding"/>
    <property type="evidence" value="ECO:0007669"/>
    <property type="project" value="TreeGrafter"/>
</dbReference>
<keyword evidence="1" id="KW-0963">Cytoplasm</keyword>
<dbReference type="GO" id="GO:0005885">
    <property type="term" value="C:Arp2/3 protein complex"/>
    <property type="evidence" value="ECO:0007669"/>
    <property type="project" value="InterPro"/>
</dbReference>
<dbReference type="OrthoDB" id="312975at2759"/>
<accession>A0A8S1R8A7</accession>
<keyword evidence="1" id="KW-0206">Cytoskeleton</keyword>
<organism evidence="3 4">
    <name type="scientific">Paramecium sonneborni</name>
    <dbReference type="NCBI Taxonomy" id="65129"/>
    <lineage>
        <taxon>Eukaryota</taxon>
        <taxon>Sar</taxon>
        <taxon>Alveolata</taxon>
        <taxon>Ciliophora</taxon>
        <taxon>Intramacronucleata</taxon>
        <taxon>Oligohymenophorea</taxon>
        <taxon>Peniculida</taxon>
        <taxon>Parameciidae</taxon>
        <taxon>Paramecium</taxon>
    </lineage>
</organism>
<dbReference type="InterPro" id="IPR007188">
    <property type="entry name" value="ARPC2"/>
</dbReference>
<feature type="coiled-coil region" evidence="2">
    <location>
        <begin position="103"/>
        <end position="130"/>
    </location>
</feature>
<evidence type="ECO:0000313" key="4">
    <source>
        <dbReference type="Proteomes" id="UP000692954"/>
    </source>
</evidence>
<dbReference type="GO" id="GO:0034314">
    <property type="term" value="P:Arp2/3 complex-mediated actin nucleation"/>
    <property type="evidence" value="ECO:0007669"/>
    <property type="project" value="InterPro"/>
</dbReference>
<dbReference type="Proteomes" id="UP000692954">
    <property type="component" value="Unassembled WGS sequence"/>
</dbReference>
<gene>
    <name evidence="3" type="ORF">PSON_ATCC_30995.1.T1410123</name>
</gene>